<dbReference type="EMBL" id="UINC01205312">
    <property type="protein sequence ID" value="SVE26429.1"/>
    <property type="molecule type" value="Genomic_DNA"/>
</dbReference>
<organism evidence="1">
    <name type="scientific">marine metagenome</name>
    <dbReference type="NCBI Taxonomy" id="408172"/>
    <lineage>
        <taxon>unclassified sequences</taxon>
        <taxon>metagenomes</taxon>
        <taxon>ecological metagenomes</taxon>
    </lineage>
</organism>
<proteinExistence type="predicted"/>
<feature type="non-terminal residue" evidence="1">
    <location>
        <position position="223"/>
    </location>
</feature>
<reference evidence="1" key="1">
    <citation type="submission" date="2018-05" db="EMBL/GenBank/DDBJ databases">
        <authorList>
            <person name="Lanie J.A."/>
            <person name="Ng W.-L."/>
            <person name="Kazmierczak K.M."/>
            <person name="Andrzejewski T.M."/>
            <person name="Davidsen T.M."/>
            <person name="Wayne K.J."/>
            <person name="Tettelin H."/>
            <person name="Glass J.I."/>
            <person name="Rusch D."/>
            <person name="Podicherti R."/>
            <person name="Tsui H.-C.T."/>
            <person name="Winkler M.E."/>
        </authorList>
    </citation>
    <scope>NUCLEOTIDE SEQUENCE</scope>
</reference>
<name>A0A383C312_9ZZZZ</name>
<protein>
    <submittedName>
        <fullName evidence="1">Uncharacterized protein</fullName>
    </submittedName>
</protein>
<gene>
    <name evidence="1" type="ORF">METZ01_LOCUS479283</name>
</gene>
<dbReference type="AlphaFoldDB" id="A0A383C312"/>
<evidence type="ECO:0000313" key="1">
    <source>
        <dbReference type="EMBL" id="SVE26429.1"/>
    </source>
</evidence>
<feature type="non-terminal residue" evidence="1">
    <location>
        <position position="1"/>
    </location>
</feature>
<sequence>LVEKINHYLGEKMKYLITLLTCISINMAADGKISGVTYFDYTNAKEKSAFNFNRQYFIYGVDVSDDISFKVVFDVGRINNKELYTWSVKGSDSSKVMEDTRLITFLKKAQIDYTTSLGKVSMGLIGTNTYGVQENNWGYRFIEKSAIDKYGFSSTADIGVGFSRSLIDNLIMSIQIINGEGYKKPQEDKYHKISFNTIYGEEKINNDDGYNAGFVYSTEATDS</sequence>
<accession>A0A383C312</accession>